<gene>
    <name evidence="1" type="ORF">O181_064022</name>
</gene>
<evidence type="ECO:0000313" key="2">
    <source>
        <dbReference type="Proteomes" id="UP000765509"/>
    </source>
</evidence>
<comment type="caution">
    <text evidence="1">The sequence shown here is derived from an EMBL/GenBank/DDBJ whole genome shotgun (WGS) entry which is preliminary data.</text>
</comment>
<reference evidence="1" key="1">
    <citation type="submission" date="2021-03" db="EMBL/GenBank/DDBJ databases">
        <title>Draft genome sequence of rust myrtle Austropuccinia psidii MF-1, a brazilian biotype.</title>
        <authorList>
            <person name="Quecine M.C."/>
            <person name="Pachon D.M.R."/>
            <person name="Bonatelli M.L."/>
            <person name="Correr F.H."/>
            <person name="Franceschini L.M."/>
            <person name="Leite T.F."/>
            <person name="Margarido G.R.A."/>
            <person name="Almeida C.A."/>
            <person name="Ferrarezi J.A."/>
            <person name="Labate C.A."/>
        </authorList>
    </citation>
    <scope>NUCLEOTIDE SEQUENCE</scope>
    <source>
        <strain evidence="1">MF-1</strain>
    </source>
</reference>
<protein>
    <submittedName>
        <fullName evidence="1">Uncharacterized protein</fullName>
    </submittedName>
</protein>
<keyword evidence="2" id="KW-1185">Reference proteome</keyword>
<proteinExistence type="predicted"/>
<dbReference type="Proteomes" id="UP000765509">
    <property type="component" value="Unassembled WGS sequence"/>
</dbReference>
<name>A0A9Q3I1W9_9BASI</name>
<evidence type="ECO:0000313" key="1">
    <source>
        <dbReference type="EMBL" id="MBW0524307.1"/>
    </source>
</evidence>
<dbReference type="EMBL" id="AVOT02030958">
    <property type="protein sequence ID" value="MBW0524307.1"/>
    <property type="molecule type" value="Genomic_DNA"/>
</dbReference>
<sequence length="106" mass="12089">MKDGDGKRTFELALIVTMSCHPWDLNVKKKNHQISRNKTLLLLVCLVSKLCGNQLQAQVAPNDQRTCYANPPNAMSHLFQAQVNTPNLKSHHMRTLQLVSLNLRWL</sequence>
<organism evidence="1 2">
    <name type="scientific">Austropuccinia psidii MF-1</name>
    <dbReference type="NCBI Taxonomy" id="1389203"/>
    <lineage>
        <taxon>Eukaryota</taxon>
        <taxon>Fungi</taxon>
        <taxon>Dikarya</taxon>
        <taxon>Basidiomycota</taxon>
        <taxon>Pucciniomycotina</taxon>
        <taxon>Pucciniomycetes</taxon>
        <taxon>Pucciniales</taxon>
        <taxon>Sphaerophragmiaceae</taxon>
        <taxon>Austropuccinia</taxon>
    </lineage>
</organism>
<accession>A0A9Q3I1W9</accession>
<dbReference type="AlphaFoldDB" id="A0A9Q3I1W9"/>